<evidence type="ECO:0000313" key="2">
    <source>
        <dbReference type="Proteomes" id="UP000061348"/>
    </source>
</evidence>
<dbReference type="EMBL" id="LCYA01000134">
    <property type="protein sequence ID" value="KWV85317.1"/>
    <property type="molecule type" value="Genomic_DNA"/>
</dbReference>
<dbReference type="AlphaFoldDB" id="A0A120G687"/>
<dbReference type="Proteomes" id="UP000061348">
    <property type="component" value="Unassembled WGS sequence"/>
</dbReference>
<sequence length="85" mass="8902">MNAMRAPILSPPSKIGFAAARANWISSVSNTVSNSSLVVMAMAQASSFPGRPSEVWTRCRMSAIASLPFTSKRHAFSAALTTGTG</sequence>
<comment type="caution">
    <text evidence="1">The sequence shown here is derived from an EMBL/GenBank/DDBJ whole genome shotgun (WGS) entry which is preliminary data.</text>
</comment>
<evidence type="ECO:0000313" key="1">
    <source>
        <dbReference type="EMBL" id="KWV85317.1"/>
    </source>
</evidence>
<accession>A0A120G687</accession>
<name>A0A120G687_PSEFL</name>
<reference evidence="1 2" key="1">
    <citation type="submission" date="2015-05" db="EMBL/GenBank/DDBJ databases">
        <title>A genomic and transcriptomic approach to investigate the blue pigment phenotype in Pseudomonas fluorescens.</title>
        <authorList>
            <person name="Andreani N.A."/>
            <person name="Cardazzo B."/>
        </authorList>
    </citation>
    <scope>NUCLEOTIDE SEQUENCE [LARGE SCALE GENOMIC DNA]</scope>
    <source>
        <strain evidence="1 2">Ps_22</strain>
    </source>
</reference>
<protein>
    <submittedName>
        <fullName evidence="1">Uncharacterized protein</fullName>
    </submittedName>
</protein>
<gene>
    <name evidence="1" type="ORF">PFLmoz3_05026</name>
</gene>
<organism evidence="1 2">
    <name type="scientific">Pseudomonas fluorescens</name>
    <dbReference type="NCBI Taxonomy" id="294"/>
    <lineage>
        <taxon>Bacteria</taxon>
        <taxon>Pseudomonadati</taxon>
        <taxon>Pseudomonadota</taxon>
        <taxon>Gammaproteobacteria</taxon>
        <taxon>Pseudomonadales</taxon>
        <taxon>Pseudomonadaceae</taxon>
        <taxon>Pseudomonas</taxon>
    </lineage>
</organism>
<proteinExistence type="predicted"/>